<dbReference type="InterPro" id="IPR001124">
    <property type="entry name" value="Lipid-bd_serum_glycop_C"/>
</dbReference>
<dbReference type="OMA" id="RMIYFAV"/>
<dbReference type="GO" id="GO:0008289">
    <property type="term" value="F:lipid binding"/>
    <property type="evidence" value="ECO:0007669"/>
    <property type="project" value="InterPro"/>
</dbReference>
<dbReference type="GO" id="GO:0050829">
    <property type="term" value="P:defense response to Gram-negative bacterium"/>
    <property type="evidence" value="ECO:0007669"/>
    <property type="project" value="UniProtKB-UniRule"/>
</dbReference>
<dbReference type="Pfam" id="PF02886">
    <property type="entry name" value="LBP_BPI_CETP_C"/>
    <property type="match status" value="1"/>
</dbReference>
<comment type="domain">
    <text evidence="1">The N- and C-terminal barrels adopt an identical fold despite having only 13% of conserved residues.</text>
</comment>
<keyword evidence="1" id="KW-0964">Secreted</keyword>
<proteinExistence type="predicted"/>
<dbReference type="AlphaFoldDB" id="A0A3Q2Y9T9"/>
<feature type="chain" id="PRO_5018591480" description="Bactericidal permeability-increasing protein" evidence="2">
    <location>
        <begin position="22"/>
        <end position="225"/>
    </location>
</feature>
<keyword evidence="1" id="KW-0044">Antibiotic</keyword>
<dbReference type="STRING" id="109280.ENSHCOP00000009991"/>
<dbReference type="InterPro" id="IPR017943">
    <property type="entry name" value="Bactericidal_perm-incr_a/b_dom"/>
</dbReference>
<keyword evidence="1" id="KW-0325">Glycoprotein</keyword>
<keyword evidence="1" id="KW-0399">Innate immunity</keyword>
<dbReference type="GO" id="GO:0005615">
    <property type="term" value="C:extracellular space"/>
    <property type="evidence" value="ECO:0007669"/>
    <property type="project" value="UniProtKB-UniRule"/>
</dbReference>
<evidence type="ECO:0000313" key="4">
    <source>
        <dbReference type="Ensembl" id="ENSHCOP00000009991.1"/>
    </source>
</evidence>
<comment type="subunit">
    <text evidence="1">Monomer. Homodimer; disulfide-linked.</text>
</comment>
<dbReference type="Ensembl" id="ENSHCOT00000026015.1">
    <property type="protein sequence ID" value="ENSHCOP00000009991.1"/>
    <property type="gene ID" value="ENSHCOG00000012529.1"/>
</dbReference>
<evidence type="ECO:0000256" key="1">
    <source>
        <dbReference type="RuleBase" id="RU369039"/>
    </source>
</evidence>
<comment type="function">
    <text evidence="1">The cytotoxic action of BPI is limited to many species of Gram-negative bacteria; this specificity may be explained by a strong affinity of the very basic N-terminal half for the negatively charged lipopolysaccharides that are unique to the Gram-negative bacterial outer envelope.</text>
</comment>
<keyword evidence="1 2" id="KW-0732">Signal</keyword>
<dbReference type="GO" id="GO:0045087">
    <property type="term" value="P:innate immune response"/>
    <property type="evidence" value="ECO:0007669"/>
    <property type="project" value="UniProtKB-UniRule"/>
</dbReference>
<dbReference type="Gene3D" id="3.15.10.10">
    <property type="entry name" value="Bactericidal permeability-increasing protein, domain 1"/>
    <property type="match status" value="1"/>
</dbReference>
<evidence type="ECO:0000259" key="3">
    <source>
        <dbReference type="SMART" id="SM00329"/>
    </source>
</evidence>
<organism evidence="4 5">
    <name type="scientific">Hippocampus comes</name>
    <name type="common">Tiger tail seahorse</name>
    <dbReference type="NCBI Taxonomy" id="109280"/>
    <lineage>
        <taxon>Eukaryota</taxon>
        <taxon>Metazoa</taxon>
        <taxon>Chordata</taxon>
        <taxon>Craniata</taxon>
        <taxon>Vertebrata</taxon>
        <taxon>Euteleostomi</taxon>
        <taxon>Actinopterygii</taxon>
        <taxon>Neopterygii</taxon>
        <taxon>Teleostei</taxon>
        <taxon>Neoteleostei</taxon>
        <taxon>Acanthomorphata</taxon>
        <taxon>Syngnathiaria</taxon>
        <taxon>Syngnathiformes</taxon>
        <taxon>Syngnathoidei</taxon>
        <taxon>Syngnathidae</taxon>
        <taxon>Hippocampus</taxon>
    </lineage>
</organism>
<protein>
    <recommendedName>
        <fullName evidence="1">Bactericidal permeability-increasing protein</fullName>
        <shortName evidence="1">BPI</shortName>
    </recommendedName>
</protein>
<feature type="signal peptide" evidence="2">
    <location>
        <begin position="1"/>
        <end position="21"/>
    </location>
</feature>
<dbReference type="Proteomes" id="UP000264820">
    <property type="component" value="Unplaced"/>
</dbReference>
<keyword evidence="1" id="KW-0391">Immunity</keyword>
<keyword evidence="5" id="KW-1185">Reference proteome</keyword>
<reference evidence="4" key="2">
    <citation type="submission" date="2025-09" db="UniProtKB">
        <authorList>
            <consortium name="Ensembl"/>
        </authorList>
    </citation>
    <scope>IDENTIFICATION</scope>
</reference>
<comment type="domain">
    <text evidence="1">The N-terminal region may be exposed to the interior of the granule, whereas the C-terminal portion may be embedded in the membrane. During phagocytosis and degranulation, proteases may be released and activated and cleave BPI at the junction of the N- and C-terminal portions of the molecule, providing controlled release of the N-terminal antibacterial fragment when bacteria are ingested.</text>
</comment>
<name>A0A3Q2Y9T9_HIPCM</name>
<evidence type="ECO:0000313" key="5">
    <source>
        <dbReference type="Proteomes" id="UP000264820"/>
    </source>
</evidence>
<dbReference type="SMART" id="SM00329">
    <property type="entry name" value="BPI2"/>
    <property type="match status" value="1"/>
</dbReference>
<dbReference type="PANTHER" id="PTHR10504:SF84">
    <property type="entry name" value="BACTERICIDAL PERMEABILITY-INCREASING PROTEIN"/>
    <property type="match status" value="1"/>
</dbReference>
<keyword evidence="1" id="KW-1015">Disulfide bond</keyword>
<dbReference type="InterPro" id="IPR032942">
    <property type="entry name" value="BPI/LBP/Plunc"/>
</dbReference>
<dbReference type="GeneTree" id="ENSGT01150000286994"/>
<reference evidence="4" key="1">
    <citation type="submission" date="2025-08" db="UniProtKB">
        <authorList>
            <consortium name="Ensembl"/>
        </authorList>
    </citation>
    <scope>IDENTIFICATION</scope>
</reference>
<dbReference type="Gene3D" id="3.15.20.10">
    <property type="entry name" value="Bactericidal permeability-increasing protein, domain 2"/>
    <property type="match status" value="1"/>
</dbReference>
<keyword evidence="1" id="KW-0929">Antimicrobial</keyword>
<feature type="domain" description="Lipid-binding serum glycoprotein C-terminal" evidence="3">
    <location>
        <begin position="72"/>
        <end position="220"/>
    </location>
</feature>
<dbReference type="SUPFAM" id="SSF55394">
    <property type="entry name" value="Bactericidal permeability-increasing protein, BPI"/>
    <property type="match status" value="1"/>
</dbReference>
<sequence>MPSGAVTEQLSISFLFPAVLAQVDKYAEIEYSMVADPTIVKSSIGLSLKGEFYNIEKKQETPFPAAVFSLPTEDKKMLYLGVSAFTANSAAFVYHTAGALSLYITDDMIPQSSPFRLNTRTFGGFIPQVTIAKSFPCLLMKLLVKTAETPIVTVESNNATIQATSTVTAYAIQANGTLSPLFVLNMARHKLFFTVIFLKKCQLFHTPVNKHKGGHVCLPHTNMLG</sequence>
<accession>A0A3Q2Y9T9</accession>
<dbReference type="PANTHER" id="PTHR10504">
    <property type="entry name" value="BACTERICIDAL PERMEABILITY-INCREASING BPI PROTEIN-RELATED"/>
    <property type="match status" value="1"/>
</dbReference>
<evidence type="ECO:0000256" key="2">
    <source>
        <dbReference type="SAM" id="SignalP"/>
    </source>
</evidence>
<comment type="subcellular location">
    <subcellularLocation>
        <location evidence="1">Secreted</location>
    </subcellularLocation>
</comment>